<comment type="caution">
    <text evidence="1">The sequence shown here is derived from an EMBL/GenBank/DDBJ whole genome shotgun (WGS) entry which is preliminary data.</text>
</comment>
<protein>
    <submittedName>
        <fullName evidence="1">8641_t:CDS:1</fullName>
    </submittedName>
</protein>
<keyword evidence="2" id="KW-1185">Reference proteome</keyword>
<reference evidence="1" key="1">
    <citation type="submission" date="2021-06" db="EMBL/GenBank/DDBJ databases">
        <authorList>
            <person name="Kallberg Y."/>
            <person name="Tangrot J."/>
            <person name="Rosling A."/>
        </authorList>
    </citation>
    <scope>NUCLEOTIDE SEQUENCE</scope>
    <source>
        <strain evidence="1">AU212A</strain>
    </source>
</reference>
<feature type="non-terminal residue" evidence="1">
    <location>
        <position position="1"/>
    </location>
</feature>
<accession>A0ACA9KMC6</accession>
<evidence type="ECO:0000313" key="2">
    <source>
        <dbReference type="Proteomes" id="UP000789860"/>
    </source>
</evidence>
<sequence>SKTLHSWYAYPILYEMTIKEFFDKLIIGEISPKCNISVGSSETIDHIELSQTLDTGATTIQASPHYNKHRCKVGEPRYPVAAIERGKQVVVSKESTLMVRDHDYTKSGIIPSVIMIYDILKSVDSDFYAGDVHIRLKDAIFQPSSPICHVVELYNILIKKNITNKPVLCLYTDDLDYFVAVRTPPQHSWKNPVERIISILNLRLQCIGLMRGKMSDNLEKLISKANTMKAIRYLAENNPTLKDAFIESIQQPIYLICSIFEHQSLKEVPFETFDAATENEIIELWETIYLIDDNVSQQDHLTETTVERIHEMKHIQLAYHFSVLGRNLNVPTPGEDLYYKSFEKLYNTTTTEEYRLSLKDAKLRTIKSGKTKATMKHTMLFSSSSICAKNVRIIVVCAEYEKLRLLFSAKKLQLKKHKLLESFLDTILYTCRMSFHNTCDLASTKSINLAESNESNDHQNNSLNNNQPISNEEDLNNEEEINEEDEEDINEEDEKDINEEDEEDINKEEDEDINGEISNVRSKEISTEDPIYKLF</sequence>
<dbReference type="Proteomes" id="UP000789860">
    <property type="component" value="Unassembled WGS sequence"/>
</dbReference>
<evidence type="ECO:0000313" key="1">
    <source>
        <dbReference type="EMBL" id="CAG8482011.1"/>
    </source>
</evidence>
<organism evidence="1 2">
    <name type="scientific">Scutellospora calospora</name>
    <dbReference type="NCBI Taxonomy" id="85575"/>
    <lineage>
        <taxon>Eukaryota</taxon>
        <taxon>Fungi</taxon>
        <taxon>Fungi incertae sedis</taxon>
        <taxon>Mucoromycota</taxon>
        <taxon>Glomeromycotina</taxon>
        <taxon>Glomeromycetes</taxon>
        <taxon>Diversisporales</taxon>
        <taxon>Gigasporaceae</taxon>
        <taxon>Scutellospora</taxon>
    </lineage>
</organism>
<gene>
    <name evidence="1" type="ORF">SCALOS_LOCUS2461</name>
</gene>
<dbReference type="EMBL" id="CAJVPM010002203">
    <property type="protein sequence ID" value="CAG8482011.1"/>
    <property type="molecule type" value="Genomic_DNA"/>
</dbReference>
<name>A0ACA9KMC6_9GLOM</name>
<proteinExistence type="predicted"/>